<protein>
    <submittedName>
        <fullName evidence="2">DDE_3 domain-containing protein</fullName>
    </submittedName>
</protein>
<dbReference type="WBParaSite" id="SPAL_0001325400.1">
    <property type="protein sequence ID" value="SPAL_0001325400.1"/>
    <property type="gene ID" value="SPAL_0001325400"/>
</dbReference>
<reference evidence="2" key="1">
    <citation type="submission" date="2017-02" db="UniProtKB">
        <authorList>
            <consortium name="WormBaseParasite"/>
        </authorList>
    </citation>
    <scope>IDENTIFICATION</scope>
</reference>
<organism evidence="1 2">
    <name type="scientific">Strongyloides papillosus</name>
    <name type="common">Intestinal threadworm</name>
    <dbReference type="NCBI Taxonomy" id="174720"/>
    <lineage>
        <taxon>Eukaryota</taxon>
        <taxon>Metazoa</taxon>
        <taxon>Ecdysozoa</taxon>
        <taxon>Nematoda</taxon>
        <taxon>Chromadorea</taxon>
        <taxon>Rhabditida</taxon>
        <taxon>Tylenchina</taxon>
        <taxon>Panagrolaimomorpha</taxon>
        <taxon>Strongyloidoidea</taxon>
        <taxon>Strongyloididae</taxon>
        <taxon>Strongyloides</taxon>
    </lineage>
</organism>
<proteinExistence type="predicted"/>
<dbReference type="GO" id="GO:0003676">
    <property type="term" value="F:nucleic acid binding"/>
    <property type="evidence" value="ECO:0007669"/>
    <property type="project" value="InterPro"/>
</dbReference>
<dbReference type="Proteomes" id="UP000046392">
    <property type="component" value="Unplaced"/>
</dbReference>
<evidence type="ECO:0000313" key="2">
    <source>
        <dbReference type="WBParaSite" id="SPAL_0001325400.1"/>
    </source>
</evidence>
<keyword evidence="1" id="KW-1185">Reference proteome</keyword>
<accession>A0A0N5C5M7</accession>
<name>A0A0N5C5M7_STREA</name>
<dbReference type="STRING" id="174720.A0A0N5C5M7"/>
<dbReference type="InterPro" id="IPR036397">
    <property type="entry name" value="RNaseH_sf"/>
</dbReference>
<evidence type="ECO:0000313" key="1">
    <source>
        <dbReference type="Proteomes" id="UP000046392"/>
    </source>
</evidence>
<dbReference type="AlphaFoldDB" id="A0A0N5C5M7"/>
<sequence>MLLNLSISKYSGYIGGKNDKIKYHVLKLILKKLGELKYGALPQPPYSPDLFPTVFDFSKHLDAFFRNRLFKNQESAESEFSDFY</sequence>
<dbReference type="Gene3D" id="3.30.420.10">
    <property type="entry name" value="Ribonuclease H-like superfamily/Ribonuclease H"/>
    <property type="match status" value="1"/>
</dbReference>